<dbReference type="InterPro" id="IPR015424">
    <property type="entry name" value="PyrdxlP-dep_Trfase"/>
</dbReference>
<dbReference type="InterPro" id="IPR015422">
    <property type="entry name" value="PyrdxlP-dep_Trfase_small"/>
</dbReference>
<evidence type="ECO:0000313" key="2">
    <source>
        <dbReference type="EMBL" id="MBO2006802.1"/>
    </source>
</evidence>
<name>A0A939NRE1_SERMA</name>
<evidence type="ECO:0000256" key="1">
    <source>
        <dbReference type="SAM" id="MobiDB-lite"/>
    </source>
</evidence>
<comment type="caution">
    <text evidence="2">The sequence shown here is derived from an EMBL/GenBank/DDBJ whole genome shotgun (WGS) entry which is preliminary data.</text>
</comment>
<reference evidence="2" key="1">
    <citation type="submission" date="2021-03" db="EMBL/GenBank/DDBJ databases">
        <title>Molecular epidemiology and mechanisms of colistin and carbapenem resistance in Enterobacteriaceae from clinical isolates, the environment and porcine samples in Pretoria, South Africa.</title>
        <authorList>
            <person name="Bogoshi D."/>
            <person name="Mbelle N.M."/>
            <person name="Naidoo V."/>
            <person name="Osei Sekyere J."/>
        </authorList>
    </citation>
    <scope>NUCLEOTIDE SEQUENCE</scope>
    <source>
        <strain evidence="2">C080</strain>
    </source>
</reference>
<feature type="non-terminal residue" evidence="2">
    <location>
        <position position="163"/>
    </location>
</feature>
<dbReference type="Gene3D" id="3.90.1150.10">
    <property type="entry name" value="Aspartate Aminotransferase, domain 1"/>
    <property type="match status" value="1"/>
</dbReference>
<proteinExistence type="predicted"/>
<dbReference type="EMBL" id="JAGETR010000051">
    <property type="protein sequence ID" value="MBO2006802.1"/>
    <property type="molecule type" value="Genomic_DNA"/>
</dbReference>
<dbReference type="SUPFAM" id="SSF53383">
    <property type="entry name" value="PLP-dependent transferases"/>
    <property type="match status" value="1"/>
</dbReference>
<dbReference type="AlphaFoldDB" id="A0A939NRE1"/>
<feature type="region of interest" description="Disordered" evidence="1">
    <location>
        <begin position="100"/>
        <end position="130"/>
    </location>
</feature>
<sequence length="163" mass="17365">MLRLSLARTSAWPISRRSGCNAYGRTVEPATDVGPGRETGTLRGAGRRCGSDRPSGAVGTPGALRQRLQESFAAYHRHEEALPPLLQRLQQLDGVRLYGHSQADSTRRTPTFAPPSGQTPDDRPPPAAITSAPAAGILCAGLIQQLGLQDGGVLRIGMMHYNT</sequence>
<protein>
    <submittedName>
        <fullName evidence="2">Uncharacterized protein</fullName>
    </submittedName>
</protein>
<organism evidence="2">
    <name type="scientific">Serratia marcescens</name>
    <dbReference type="NCBI Taxonomy" id="615"/>
    <lineage>
        <taxon>Bacteria</taxon>
        <taxon>Pseudomonadati</taxon>
        <taxon>Pseudomonadota</taxon>
        <taxon>Gammaproteobacteria</taxon>
        <taxon>Enterobacterales</taxon>
        <taxon>Yersiniaceae</taxon>
        <taxon>Serratia</taxon>
    </lineage>
</organism>
<gene>
    <name evidence="2" type="ORF">J4732_09100</name>
</gene>
<feature type="region of interest" description="Disordered" evidence="1">
    <location>
        <begin position="25"/>
        <end position="61"/>
    </location>
</feature>
<accession>A0A939NRE1</accession>